<evidence type="ECO:0000313" key="2">
    <source>
        <dbReference type="Proteomes" id="UP000247973"/>
    </source>
</evidence>
<accession>A0A2V3PNS5</accession>
<dbReference type="Proteomes" id="UP000247973">
    <property type="component" value="Unassembled WGS sequence"/>
</dbReference>
<name>A0A2V3PNS5_9BACT</name>
<reference evidence="1 2" key="1">
    <citation type="submission" date="2018-03" db="EMBL/GenBank/DDBJ databases">
        <title>Genomic Encyclopedia of Archaeal and Bacterial Type Strains, Phase II (KMG-II): from individual species to whole genera.</title>
        <authorList>
            <person name="Goeker M."/>
        </authorList>
    </citation>
    <scope>NUCLEOTIDE SEQUENCE [LARGE SCALE GENOMIC DNA]</scope>
    <source>
        <strain evidence="1 2">DSM 100214</strain>
    </source>
</reference>
<dbReference type="OrthoDB" id="8050875at2"/>
<gene>
    <name evidence="1" type="ORF">CLV62_11949</name>
</gene>
<protein>
    <recommendedName>
        <fullName evidence="3">Glycosyl transferase family 2</fullName>
    </recommendedName>
</protein>
<organism evidence="1 2">
    <name type="scientific">Dysgonomonas alginatilytica</name>
    <dbReference type="NCBI Taxonomy" id="1605892"/>
    <lineage>
        <taxon>Bacteria</taxon>
        <taxon>Pseudomonadati</taxon>
        <taxon>Bacteroidota</taxon>
        <taxon>Bacteroidia</taxon>
        <taxon>Bacteroidales</taxon>
        <taxon>Dysgonomonadaceae</taxon>
        <taxon>Dysgonomonas</taxon>
    </lineage>
</organism>
<keyword evidence="2" id="KW-1185">Reference proteome</keyword>
<dbReference type="RefSeq" id="WP_110311418.1">
    <property type="nucleotide sequence ID" value="NZ_QICL01000019.1"/>
</dbReference>
<evidence type="ECO:0008006" key="3">
    <source>
        <dbReference type="Google" id="ProtNLM"/>
    </source>
</evidence>
<evidence type="ECO:0000313" key="1">
    <source>
        <dbReference type="EMBL" id="PXV62507.1"/>
    </source>
</evidence>
<proteinExistence type="predicted"/>
<dbReference type="EMBL" id="QICL01000019">
    <property type="protein sequence ID" value="PXV62507.1"/>
    <property type="molecule type" value="Genomic_DNA"/>
</dbReference>
<dbReference type="AlphaFoldDB" id="A0A2V3PNS5"/>
<sequence>MKLRSPEKKQSFLRRVNLYKYYSQLNKLLKVPAECSDMVKPQDSETSLDLITIAFNNVHVLKHQIRKIKENVRDDNYTHIVADNSNMPEKREEIRLICENEGVMYVGIPQLENNSFIIGSKSHGVSLNWVFYQVVMKRKPRWFGFLDHDIYPIRPVSIVKTFDNQIFYGKKETRDSYWYLWPGFSFFEFDFLADIKVDFSPSKIKDTYLDTGGALWYSLYSKLNDSDFTFAAELRITLDKLGYDYPETVEFIDDSWFHSMNASLWKDASDYSDAIDDILTKKDLKLI</sequence>
<comment type="caution">
    <text evidence="1">The sequence shown here is derived from an EMBL/GenBank/DDBJ whole genome shotgun (WGS) entry which is preliminary data.</text>
</comment>